<evidence type="ECO:0000313" key="2">
    <source>
        <dbReference type="Proteomes" id="UP001162001"/>
    </source>
</evidence>
<dbReference type="EMBL" id="MT418680">
    <property type="protein sequence ID" value="QKF94646.1"/>
    <property type="molecule type" value="Genomic_DNA"/>
</dbReference>
<dbReference type="Proteomes" id="UP001162001">
    <property type="component" value="Segment"/>
</dbReference>
<evidence type="ECO:0000313" key="1">
    <source>
        <dbReference type="EMBL" id="QKF94646.1"/>
    </source>
</evidence>
<proteinExistence type="predicted"/>
<reference evidence="1 2" key="1">
    <citation type="submission" date="2020-04" db="EMBL/GenBank/DDBJ databases">
        <title>Advantages and limits of metagenomic assembly and binning of a giant virus.</title>
        <authorList>
            <person name="Schulz F."/>
            <person name="Andreani J."/>
            <person name="Francis R."/>
            <person name="Boudjemaa H."/>
            <person name="Bou Khalil J.Y."/>
            <person name="Lee J."/>
            <person name="La Scola B."/>
            <person name="Woyke T."/>
        </authorList>
    </citation>
    <scope>NUCLEOTIDE SEQUENCE [LARGE SCALE GENOMIC DNA]</scope>
    <source>
        <strain evidence="1 2">FV1/VV64</strain>
    </source>
</reference>
<keyword evidence="2" id="KW-1185">Reference proteome</keyword>
<gene>
    <name evidence="1" type="ORF">Fadolivirus_1_1188</name>
</gene>
<name>A0A7D3QWJ0_9VIRU</name>
<sequence>MKRVRFSKQNKTKVCTIIKKYNCVKNRRLKQKQNRRLRNIERYMRANDLLLNSEYLEFRKHHYKHIRGDYINFICQEEGWIGKKEYLKIIY</sequence>
<accession>A0A7D3QWJ0</accession>
<organism evidence="1 2">
    <name type="scientific">Fadolivirus FV1/VV64</name>
    <dbReference type="NCBI Taxonomy" id="3070911"/>
    <lineage>
        <taxon>Viruses</taxon>
        <taxon>Varidnaviria</taxon>
        <taxon>Bamfordvirae</taxon>
        <taxon>Nucleocytoviricota</taxon>
        <taxon>Megaviricetes</taxon>
        <taxon>Imitervirales</taxon>
        <taxon>Mimiviridae</taxon>
        <taxon>Klosneuvirinae</taxon>
        <taxon>Fadolivirus</taxon>
        <taxon>Fadolivirus algeromassiliense</taxon>
    </lineage>
</organism>
<protein>
    <submittedName>
        <fullName evidence="1">Uncharacterized protein</fullName>
    </submittedName>
</protein>